<evidence type="ECO:0000313" key="3">
    <source>
        <dbReference type="EMBL" id="SFQ58701.1"/>
    </source>
</evidence>
<dbReference type="AlphaFoldDB" id="A0A1I5ZQI3"/>
<dbReference type="STRING" id="1227077.SAMN04515668_3122"/>
<dbReference type="Pfam" id="PF13349">
    <property type="entry name" value="DUF4097"/>
    <property type="match status" value="1"/>
</dbReference>
<feature type="domain" description="DUF4097" evidence="2">
    <location>
        <begin position="119"/>
        <end position="252"/>
    </location>
</feature>
<evidence type="ECO:0000259" key="2">
    <source>
        <dbReference type="Pfam" id="PF13349"/>
    </source>
</evidence>
<keyword evidence="4" id="KW-1185">Reference proteome</keyword>
<dbReference type="PANTHER" id="PTHR34094">
    <property type="match status" value="1"/>
</dbReference>
<protein>
    <submittedName>
        <fullName evidence="3">DUF4097 and DUF4098 domain-containing protein YvlB</fullName>
    </submittedName>
</protein>
<evidence type="ECO:0000313" key="4">
    <source>
        <dbReference type="Proteomes" id="UP000199029"/>
    </source>
</evidence>
<feature type="signal peptide" evidence="1">
    <location>
        <begin position="1"/>
        <end position="20"/>
    </location>
</feature>
<reference evidence="4" key="1">
    <citation type="submission" date="2016-10" db="EMBL/GenBank/DDBJ databases">
        <authorList>
            <person name="Varghese N."/>
            <person name="Submissions S."/>
        </authorList>
    </citation>
    <scope>NUCLEOTIDE SEQUENCE [LARGE SCALE GENOMIC DNA]</scope>
    <source>
        <strain evidence="4">OR362-8,ATCC BAA-1266,JCM 13504</strain>
    </source>
</reference>
<sequence length="256" mass="27334">MNKLILLALAGVLAAHTGQAQEYRTKLGGKDRKIVIDMQGSDVTVEGIDGNDLVITGNGYEEPNKRAEGLRPVYNAAVDNTKIGLAVTQQDNTVRIVKASRKDTKYIIRVPRNSAVQYNQTNWNGGDIQLANVNGDLEINVKNGDIKLTNVTGPVVANTVSGDIQVRFAPLRQGPTSISTVSGDVDVSLPTNTKATLKLRSVSGEVYTDFDMNLGKDDNNMRHIGGQVVDGSINGGGGNTVSLKTVSGDIFVRKAK</sequence>
<name>A0A1I5ZQI3_HYMAR</name>
<proteinExistence type="predicted"/>
<organism evidence="3 4">
    <name type="scientific">Hymenobacter arizonensis</name>
    <name type="common">Siccationidurans arizonensis</name>
    <dbReference type="NCBI Taxonomy" id="1227077"/>
    <lineage>
        <taxon>Bacteria</taxon>
        <taxon>Pseudomonadati</taxon>
        <taxon>Bacteroidota</taxon>
        <taxon>Cytophagia</taxon>
        <taxon>Cytophagales</taxon>
        <taxon>Hymenobacteraceae</taxon>
        <taxon>Hymenobacter</taxon>
    </lineage>
</organism>
<dbReference type="EMBL" id="FOXS01000004">
    <property type="protein sequence ID" value="SFQ58701.1"/>
    <property type="molecule type" value="Genomic_DNA"/>
</dbReference>
<dbReference type="PANTHER" id="PTHR34094:SF1">
    <property type="entry name" value="PROTEIN FAM185A"/>
    <property type="match status" value="1"/>
</dbReference>
<dbReference type="InterPro" id="IPR025164">
    <property type="entry name" value="Toastrack_DUF4097"/>
</dbReference>
<accession>A0A1I5ZQI3</accession>
<dbReference type="RefSeq" id="WP_092675443.1">
    <property type="nucleotide sequence ID" value="NZ_FOXS01000004.1"/>
</dbReference>
<gene>
    <name evidence="3" type="ORF">SAMN04515668_3122</name>
</gene>
<dbReference type="OrthoDB" id="1114934at2"/>
<evidence type="ECO:0000256" key="1">
    <source>
        <dbReference type="SAM" id="SignalP"/>
    </source>
</evidence>
<feature type="chain" id="PRO_5011601689" evidence="1">
    <location>
        <begin position="21"/>
        <end position="256"/>
    </location>
</feature>
<dbReference type="Proteomes" id="UP000199029">
    <property type="component" value="Unassembled WGS sequence"/>
</dbReference>
<keyword evidence="1" id="KW-0732">Signal</keyword>